<organism evidence="2 3">
    <name type="scientific">Trichonephila clavata</name>
    <name type="common">Joro spider</name>
    <name type="synonym">Nephila clavata</name>
    <dbReference type="NCBI Taxonomy" id="2740835"/>
    <lineage>
        <taxon>Eukaryota</taxon>
        <taxon>Metazoa</taxon>
        <taxon>Ecdysozoa</taxon>
        <taxon>Arthropoda</taxon>
        <taxon>Chelicerata</taxon>
        <taxon>Arachnida</taxon>
        <taxon>Araneae</taxon>
        <taxon>Araneomorphae</taxon>
        <taxon>Entelegynae</taxon>
        <taxon>Araneoidea</taxon>
        <taxon>Nephilidae</taxon>
        <taxon>Trichonephila</taxon>
    </lineage>
</organism>
<comment type="caution">
    <text evidence="2">The sequence shown here is derived from an EMBL/GenBank/DDBJ whole genome shotgun (WGS) entry which is preliminary data.</text>
</comment>
<sequence length="125" mass="13998">MAAALAKGSQAATDAMSSRGHRYPDSDQECWGAANAAPPVGGDWRECARGGDERRSLLLVSFFLVPRMNSDGKPSFSPSGCICVELHDFSNLSYETIFIQFSRKQIELFYNTRRKRKSILKFKEN</sequence>
<evidence type="ECO:0000256" key="1">
    <source>
        <dbReference type="SAM" id="MobiDB-lite"/>
    </source>
</evidence>
<reference evidence="2" key="1">
    <citation type="submission" date="2020-07" db="EMBL/GenBank/DDBJ databases">
        <title>Multicomponent nature underlies the extraordinary mechanical properties of spider dragline silk.</title>
        <authorList>
            <person name="Kono N."/>
            <person name="Nakamura H."/>
            <person name="Mori M."/>
            <person name="Yoshida Y."/>
            <person name="Ohtoshi R."/>
            <person name="Malay A.D."/>
            <person name="Moran D.A.P."/>
            <person name="Tomita M."/>
            <person name="Numata K."/>
            <person name="Arakawa K."/>
        </authorList>
    </citation>
    <scope>NUCLEOTIDE SEQUENCE</scope>
</reference>
<dbReference type="EMBL" id="BMAO01005816">
    <property type="protein sequence ID" value="GFR04127.1"/>
    <property type="molecule type" value="Genomic_DNA"/>
</dbReference>
<keyword evidence="3" id="KW-1185">Reference proteome</keyword>
<evidence type="ECO:0000313" key="2">
    <source>
        <dbReference type="EMBL" id="GFR04127.1"/>
    </source>
</evidence>
<dbReference type="Proteomes" id="UP000887116">
    <property type="component" value="Unassembled WGS sequence"/>
</dbReference>
<accession>A0A8X6GGX1</accession>
<proteinExistence type="predicted"/>
<name>A0A8X6GGX1_TRICU</name>
<gene>
    <name evidence="2" type="ORF">TNCT_343521</name>
</gene>
<dbReference type="AlphaFoldDB" id="A0A8X6GGX1"/>
<evidence type="ECO:0000313" key="3">
    <source>
        <dbReference type="Proteomes" id="UP000887116"/>
    </source>
</evidence>
<protein>
    <submittedName>
        <fullName evidence="2">Uncharacterized protein</fullName>
    </submittedName>
</protein>
<feature type="region of interest" description="Disordered" evidence="1">
    <location>
        <begin position="1"/>
        <end position="26"/>
    </location>
</feature>